<dbReference type="EMBL" id="QENQ01000001">
    <property type="protein sequence ID" value="PVX29846.1"/>
    <property type="molecule type" value="Genomic_DNA"/>
</dbReference>
<dbReference type="Pfam" id="PF10094">
    <property type="entry name" value="DUF2332"/>
    <property type="match status" value="1"/>
</dbReference>
<sequence length="365" mass="39632">MASEAENRKSFAIQAGYCAAMDAPITARICTALGQGITRNSETGRRVLDWPGEPVADALVLRLVGGLHALHRRGVPELRRIFTGEETDIGRIGAALDAVLCAYDLPLMPWLYGPPQTNEAGRSAGLMTGLLHLARRFGPRFDLLEIGSSGGLNLMIGRYRFDLGGVAPGPVESPVTIRPEWRGPPPPDAAVEIVSARGVDIAPLDLTDPRDAARLEAYCWVDAVERQARLAATIAMLQAEPVALERGDAAHWLEARLAEPQPDGVTRVLMHSVVWQYLPEAAQRRITAAMDAAGEAATPARPLGWVMMEPNRDLNRHEVRVRGWPGETPMELVALTHAHGAWVEGLAPPFAVHPYGMRPHPTRSD</sequence>
<protein>
    <submittedName>
        <fullName evidence="1">DUF2332 domain-containing protein</fullName>
    </submittedName>
</protein>
<name>A0A2U0SEP2_9SPHN</name>
<evidence type="ECO:0000313" key="2">
    <source>
        <dbReference type="Proteomes" id="UP000245890"/>
    </source>
</evidence>
<dbReference type="PIRSF" id="PIRSF012608">
    <property type="entry name" value="UCP012608"/>
    <property type="match status" value="1"/>
</dbReference>
<gene>
    <name evidence="1" type="ORF">DD559_11320</name>
</gene>
<proteinExistence type="predicted"/>
<evidence type="ECO:0000313" key="1">
    <source>
        <dbReference type="EMBL" id="PVX29846.1"/>
    </source>
</evidence>
<keyword evidence="2" id="KW-1185">Reference proteome</keyword>
<comment type="caution">
    <text evidence="1">The sequence shown here is derived from an EMBL/GenBank/DDBJ whole genome shotgun (WGS) entry which is preliminary data.</text>
</comment>
<organism evidence="1 2">
    <name type="scientific">Sphingomonas pokkalii</name>
    <dbReference type="NCBI Taxonomy" id="2175090"/>
    <lineage>
        <taxon>Bacteria</taxon>
        <taxon>Pseudomonadati</taxon>
        <taxon>Pseudomonadota</taxon>
        <taxon>Alphaproteobacteria</taxon>
        <taxon>Sphingomonadales</taxon>
        <taxon>Sphingomonadaceae</taxon>
        <taxon>Sphingomonas</taxon>
    </lineage>
</organism>
<accession>A0A2U0SEP2</accession>
<dbReference type="InterPro" id="IPR011200">
    <property type="entry name" value="UCP012608"/>
</dbReference>
<dbReference type="OrthoDB" id="7666987at2"/>
<dbReference type="AlphaFoldDB" id="A0A2U0SEP2"/>
<reference evidence="1 2" key="1">
    <citation type="submission" date="2018-05" db="EMBL/GenBank/DDBJ databases">
        <title>Description of Sphingomonas pokkalii sp nov, isolated from the rhizosphere of saline tolerant pokkali rice and its draft genome analysis.</title>
        <authorList>
            <person name="Menon R."/>
            <person name="Kumari S."/>
            <person name="Rameshkumar N."/>
        </authorList>
    </citation>
    <scope>NUCLEOTIDE SEQUENCE [LARGE SCALE GENOMIC DNA]</scope>
    <source>
        <strain evidence="1 2">L3B27</strain>
    </source>
</reference>
<dbReference type="Proteomes" id="UP000245890">
    <property type="component" value="Unassembled WGS sequence"/>
</dbReference>
<dbReference type="RefSeq" id="WP_116469265.1">
    <property type="nucleotide sequence ID" value="NZ_QENQ01000001.1"/>
</dbReference>